<evidence type="ECO:0000256" key="11">
    <source>
        <dbReference type="SAM" id="Coils"/>
    </source>
</evidence>
<dbReference type="InterPro" id="IPR055260">
    <property type="entry name" value="Ndc80_CH"/>
</dbReference>
<evidence type="ECO:0000259" key="13">
    <source>
        <dbReference type="Pfam" id="PF03801"/>
    </source>
</evidence>
<dbReference type="EMBL" id="GFXV01005945">
    <property type="protein sequence ID" value="MBW17750.1"/>
    <property type="molecule type" value="Transcribed_RNA"/>
</dbReference>
<evidence type="ECO:0000256" key="8">
    <source>
        <dbReference type="ARBA" id="ARBA00023306"/>
    </source>
</evidence>
<name>A0A2H8TUX6_9HEMI</name>
<dbReference type="GO" id="GO:0031262">
    <property type="term" value="C:Ndc80 complex"/>
    <property type="evidence" value="ECO:0007669"/>
    <property type="project" value="UniProtKB-UniRule"/>
</dbReference>
<dbReference type="InterPro" id="IPR038273">
    <property type="entry name" value="Ndc80_sf"/>
</dbReference>
<gene>
    <name evidence="14" type="primary">ndc80_0</name>
</gene>
<comment type="function">
    <text evidence="10">Acts as a component of the essential kinetochore-associated NDC80 complex, which is required for chromosome segregation and spindle checkpoint activity.</text>
</comment>
<keyword evidence="2 10" id="KW-0158">Chromosome</keyword>
<comment type="subcellular location">
    <subcellularLocation>
        <location evidence="10">Chromosome</location>
        <location evidence="10">Centromere</location>
        <location evidence="10">Kinetochore</location>
    </subcellularLocation>
    <subcellularLocation>
        <location evidence="10">Nucleus</location>
    </subcellularLocation>
</comment>
<dbReference type="PANTHER" id="PTHR10643:SF2">
    <property type="entry name" value="KINETOCHORE PROTEIN NDC80 HOMOLOG"/>
    <property type="match status" value="1"/>
</dbReference>
<dbReference type="Pfam" id="PF03801">
    <property type="entry name" value="Ndc80_HEC"/>
    <property type="match status" value="1"/>
</dbReference>
<reference evidence="14" key="1">
    <citation type="submission" date="2017-10" db="EMBL/GenBank/DDBJ databases">
        <title>Transcriptome Assembly of Sugarcane Aphid Adults.</title>
        <authorList>
            <person name="Scully E.D."/>
            <person name="Palmer N.A."/>
            <person name="Geib S.M."/>
            <person name="Sarath G."/>
            <person name="Sattler S.E."/>
        </authorList>
    </citation>
    <scope>NUCLEOTIDE SEQUENCE</scope>
    <source>
        <tissue evidence="14">Whole body</tissue>
    </source>
</reference>
<proteinExistence type="inferred from homology"/>
<feature type="compositionally biased region" description="Basic and acidic residues" evidence="12">
    <location>
        <begin position="32"/>
        <end position="48"/>
    </location>
</feature>
<dbReference type="GO" id="GO:0051315">
    <property type="term" value="P:attachment of mitotic spindle microtubules to kinetochore"/>
    <property type="evidence" value="ECO:0007669"/>
    <property type="project" value="UniProtKB-UniRule"/>
</dbReference>
<evidence type="ECO:0000256" key="4">
    <source>
        <dbReference type="ARBA" id="ARBA00022776"/>
    </source>
</evidence>
<dbReference type="PANTHER" id="PTHR10643">
    <property type="entry name" value="KINETOCHORE PROTEIN NDC80"/>
    <property type="match status" value="1"/>
</dbReference>
<dbReference type="OrthoDB" id="7459479at2759"/>
<keyword evidence="9 10" id="KW-0137">Centromere</keyword>
<dbReference type="InterPro" id="IPR005550">
    <property type="entry name" value="Kinetochore_Ndc80"/>
</dbReference>
<comment type="subunit">
    <text evidence="10">Component of the NDC80 complex.</text>
</comment>
<feature type="coiled-coil region" evidence="11">
    <location>
        <begin position="592"/>
        <end position="668"/>
    </location>
</feature>
<dbReference type="Gene3D" id="1.10.418.30">
    <property type="entry name" value="Ncd80 complex, Ncd80 subunit"/>
    <property type="match status" value="1"/>
</dbReference>
<sequence length="686" mass="79458">MKKASFGRRSSATGRNTFGGSTFGRQNSFDGNDIRLSRRESRGMEKKSMLLKPGFSAKKKSASSENLSAHDPKQWLSTVKKPANQQRNTLVRSTTSMNITGINLVASTPCVTPGLNPNLPGMNTSYKNRRLSSESRYSNYGVVKNRKEVRPLTEKDFQQAAIHKIQNYFLTAPNASHILNNGSMKPMTTTMFTDMCEYLLHKLDRNQVLNKSKYMEELPKIMKKYYYKGKVDKSWLITVNASHSFPQVVGLLLWLVELCETQNRFNVMDTLYPTILDPDESEDEDYEQTVEFKMYLPFLLNSYQVESRGSGKPADQEFLKKQEELLLENYKNTLGIDEEALIKLEAELNSHKEELDLLNDLTEEQKLEEMKAMKVALQKDIVNSKKYIKDLQTCHGEVLEYISKKKDERVFQEKDIENLQRELNVVKSCINGQQITQDDKKIIEEDIISLKQDIQYEANCLEEYSNIVYSEDLNVVDVRLKLDKLFVQYNKMCAENIVVLPELENAIADKNVLALHIRESLKEVDELLKGLKNKNVEKLKEVEHKIASIRIELDSAELEYNKLKKIAEKLDPEREADKKRLLVITDRQFEAKQEHENKLYEIQAEIKSINLDNTEVKVKTEEKNNLCQQISEMEEEKNYIYTKTFNSLKKHGELIEETKELVKKLSDQQLQSMQSIKSNYIQQINL</sequence>
<feature type="region of interest" description="Disordered" evidence="12">
    <location>
        <begin position="1"/>
        <end position="85"/>
    </location>
</feature>
<comment type="similarity">
    <text evidence="1 10">Belongs to the NDC80/HEC1 family.</text>
</comment>
<keyword evidence="8 10" id="KW-0131">Cell cycle</keyword>
<evidence type="ECO:0000256" key="1">
    <source>
        <dbReference type="ARBA" id="ARBA00007050"/>
    </source>
</evidence>
<keyword evidence="7 10" id="KW-0539">Nucleus</keyword>
<dbReference type="GO" id="GO:0051301">
    <property type="term" value="P:cell division"/>
    <property type="evidence" value="ECO:0007669"/>
    <property type="project" value="UniProtKB-UniRule"/>
</dbReference>
<evidence type="ECO:0000256" key="2">
    <source>
        <dbReference type="ARBA" id="ARBA00022454"/>
    </source>
</evidence>
<feature type="coiled-coil region" evidence="11">
    <location>
        <begin position="521"/>
        <end position="566"/>
    </location>
</feature>
<keyword evidence="6 11" id="KW-0175">Coiled coil</keyword>
<evidence type="ECO:0000256" key="6">
    <source>
        <dbReference type="ARBA" id="ARBA00023054"/>
    </source>
</evidence>
<evidence type="ECO:0000256" key="3">
    <source>
        <dbReference type="ARBA" id="ARBA00022618"/>
    </source>
</evidence>
<protein>
    <recommendedName>
        <fullName evidence="10">Kinetochore protein NDC80</fullName>
    </recommendedName>
</protein>
<keyword evidence="5 10" id="KW-0995">Kinetochore</keyword>
<evidence type="ECO:0000256" key="5">
    <source>
        <dbReference type="ARBA" id="ARBA00022838"/>
    </source>
</evidence>
<keyword evidence="4 10" id="KW-0498">Mitosis</keyword>
<evidence type="ECO:0000256" key="7">
    <source>
        <dbReference type="ARBA" id="ARBA00023242"/>
    </source>
</evidence>
<evidence type="ECO:0000256" key="10">
    <source>
        <dbReference type="RuleBase" id="RU368072"/>
    </source>
</evidence>
<evidence type="ECO:0000313" key="14">
    <source>
        <dbReference type="EMBL" id="MBW17750.1"/>
    </source>
</evidence>
<feature type="coiled-coil region" evidence="11">
    <location>
        <begin position="327"/>
        <end position="368"/>
    </location>
</feature>
<evidence type="ECO:0000256" key="9">
    <source>
        <dbReference type="ARBA" id="ARBA00023328"/>
    </source>
</evidence>
<keyword evidence="3 10" id="KW-0132">Cell division</keyword>
<dbReference type="AlphaFoldDB" id="A0A2H8TUX6"/>
<feature type="domain" description="Kinetochore protein Ndc80 CH" evidence="13">
    <location>
        <begin position="131"/>
        <end position="263"/>
    </location>
</feature>
<dbReference type="GO" id="GO:0005634">
    <property type="term" value="C:nucleus"/>
    <property type="evidence" value="ECO:0007669"/>
    <property type="project" value="UniProtKB-SubCell"/>
</dbReference>
<evidence type="ECO:0000256" key="12">
    <source>
        <dbReference type="SAM" id="MobiDB-lite"/>
    </source>
</evidence>
<feature type="compositionally biased region" description="Polar residues" evidence="12">
    <location>
        <begin position="8"/>
        <end position="30"/>
    </location>
</feature>
<organism evidence="14">
    <name type="scientific">Melanaphis sacchari</name>
    <dbReference type="NCBI Taxonomy" id="742174"/>
    <lineage>
        <taxon>Eukaryota</taxon>
        <taxon>Metazoa</taxon>
        <taxon>Ecdysozoa</taxon>
        <taxon>Arthropoda</taxon>
        <taxon>Hexapoda</taxon>
        <taxon>Insecta</taxon>
        <taxon>Pterygota</taxon>
        <taxon>Neoptera</taxon>
        <taxon>Paraneoptera</taxon>
        <taxon>Hemiptera</taxon>
        <taxon>Sternorrhyncha</taxon>
        <taxon>Aphidomorpha</taxon>
        <taxon>Aphidoidea</taxon>
        <taxon>Aphididae</taxon>
        <taxon>Aphidini</taxon>
        <taxon>Melanaphis</taxon>
    </lineage>
</organism>
<accession>A0A2H8TUX6</accession>